<dbReference type="AlphaFoldDB" id="X1K1Y5"/>
<sequence length="66" mass="7483">MKLSKAGKEELAVALVLWKDFKTAGKMDIGITRQAIAFADMLGIRAEYEDMLIKLPPVKIELRHRI</sequence>
<gene>
    <name evidence="1" type="ORF">S03H2_61987</name>
</gene>
<dbReference type="EMBL" id="BARU01040057">
    <property type="protein sequence ID" value="GAH87695.1"/>
    <property type="molecule type" value="Genomic_DNA"/>
</dbReference>
<organism evidence="1">
    <name type="scientific">marine sediment metagenome</name>
    <dbReference type="NCBI Taxonomy" id="412755"/>
    <lineage>
        <taxon>unclassified sequences</taxon>
        <taxon>metagenomes</taxon>
        <taxon>ecological metagenomes</taxon>
    </lineage>
</organism>
<proteinExistence type="predicted"/>
<protein>
    <submittedName>
        <fullName evidence="1">Uncharacterized protein</fullName>
    </submittedName>
</protein>
<comment type="caution">
    <text evidence="1">The sequence shown here is derived from an EMBL/GenBank/DDBJ whole genome shotgun (WGS) entry which is preliminary data.</text>
</comment>
<name>X1K1Y5_9ZZZZ</name>
<accession>X1K1Y5</accession>
<reference evidence="1" key="1">
    <citation type="journal article" date="2014" name="Front. Microbiol.">
        <title>High frequency of phylogenetically diverse reductive dehalogenase-homologous genes in deep subseafloor sedimentary metagenomes.</title>
        <authorList>
            <person name="Kawai M."/>
            <person name="Futagami T."/>
            <person name="Toyoda A."/>
            <person name="Takaki Y."/>
            <person name="Nishi S."/>
            <person name="Hori S."/>
            <person name="Arai W."/>
            <person name="Tsubouchi T."/>
            <person name="Morono Y."/>
            <person name="Uchiyama I."/>
            <person name="Ito T."/>
            <person name="Fujiyama A."/>
            <person name="Inagaki F."/>
            <person name="Takami H."/>
        </authorList>
    </citation>
    <scope>NUCLEOTIDE SEQUENCE</scope>
    <source>
        <strain evidence="1">Expedition CK06-06</strain>
    </source>
</reference>
<evidence type="ECO:0000313" key="1">
    <source>
        <dbReference type="EMBL" id="GAH87695.1"/>
    </source>
</evidence>